<comment type="subcellular location">
    <subcellularLocation>
        <location evidence="1">Membrane</location>
        <topology evidence="1">Multi-pass membrane protein</topology>
    </subcellularLocation>
</comment>
<evidence type="ECO:0000256" key="1">
    <source>
        <dbReference type="ARBA" id="ARBA00004141"/>
    </source>
</evidence>
<evidence type="ECO:0000256" key="4">
    <source>
        <dbReference type="ARBA" id="ARBA00023136"/>
    </source>
</evidence>
<keyword evidence="2 5" id="KW-0812">Transmembrane</keyword>
<evidence type="ECO:0000256" key="5">
    <source>
        <dbReference type="SAM" id="Phobius"/>
    </source>
</evidence>
<dbReference type="PANTHER" id="PTHR21706:SF15">
    <property type="entry name" value="TRANSMEMBRANE PROTEIN 65"/>
    <property type="match status" value="1"/>
</dbReference>
<dbReference type="GO" id="GO:0016020">
    <property type="term" value="C:membrane"/>
    <property type="evidence" value="ECO:0007669"/>
    <property type="project" value="UniProtKB-SubCell"/>
</dbReference>
<reference evidence="7" key="1">
    <citation type="submission" date="2023-03" db="UniProtKB">
        <authorList>
            <consortium name="WormBaseParasite"/>
        </authorList>
    </citation>
    <scope>IDENTIFICATION</scope>
</reference>
<feature type="transmembrane region" description="Helical" evidence="5">
    <location>
        <begin position="130"/>
        <end position="155"/>
    </location>
</feature>
<keyword evidence="6" id="KW-1185">Reference proteome</keyword>
<evidence type="ECO:0000256" key="3">
    <source>
        <dbReference type="ARBA" id="ARBA00022989"/>
    </source>
</evidence>
<organism evidence="6 7">
    <name type="scientific">Ascaris lumbricoides</name>
    <name type="common">Giant roundworm</name>
    <dbReference type="NCBI Taxonomy" id="6252"/>
    <lineage>
        <taxon>Eukaryota</taxon>
        <taxon>Metazoa</taxon>
        <taxon>Ecdysozoa</taxon>
        <taxon>Nematoda</taxon>
        <taxon>Chromadorea</taxon>
        <taxon>Rhabditida</taxon>
        <taxon>Spirurina</taxon>
        <taxon>Ascaridomorpha</taxon>
        <taxon>Ascaridoidea</taxon>
        <taxon>Ascarididae</taxon>
        <taxon>Ascaris</taxon>
    </lineage>
</organism>
<feature type="transmembrane region" description="Helical" evidence="5">
    <location>
        <begin position="219"/>
        <end position="239"/>
    </location>
</feature>
<evidence type="ECO:0000313" key="6">
    <source>
        <dbReference type="Proteomes" id="UP000036681"/>
    </source>
</evidence>
<evidence type="ECO:0000256" key="2">
    <source>
        <dbReference type="ARBA" id="ARBA00022692"/>
    </source>
</evidence>
<dbReference type="Proteomes" id="UP000036681">
    <property type="component" value="Unplaced"/>
</dbReference>
<accession>A0A9J2Q0G1</accession>
<keyword evidence="4 5" id="KW-0472">Membrane</keyword>
<dbReference type="AlphaFoldDB" id="A0A9J2Q0G1"/>
<feature type="transmembrane region" description="Helical" evidence="5">
    <location>
        <begin position="161"/>
        <end position="189"/>
    </location>
</feature>
<dbReference type="InterPro" id="IPR019537">
    <property type="entry name" value="TMEM65"/>
</dbReference>
<dbReference type="Pfam" id="PF10507">
    <property type="entry name" value="TMEM65"/>
    <property type="match status" value="1"/>
</dbReference>
<dbReference type="WBParaSite" id="ALUE_0001537201-mRNA-1">
    <property type="protein sequence ID" value="ALUE_0001537201-mRNA-1"/>
    <property type="gene ID" value="ALUE_0001537201"/>
</dbReference>
<sequence length="243" mass="26971">MKCRIEELPADMIFGNTLEEGFGTWFYRGTMVAGSCLLRYNTANFLIVNCLPRIFLRNAVVRPLLVRYSTSGVISHIRKLRIENDSKARKIAVNLRPEERRRLLNALDELSREQSTSNGKMTREQLKQLFIINSVPFVGFGFLDNVIMIVAGEYIDQSLGAWLAISTMAAAALGNLISDVAGMGLAHYVEFLVSKFGLKHPVLTSQQLESSAARSTVNLGRAFGLVVGCLVGMFPLLFFDSSK</sequence>
<dbReference type="GO" id="GO:0005739">
    <property type="term" value="C:mitochondrion"/>
    <property type="evidence" value="ECO:0007669"/>
    <property type="project" value="TreeGrafter"/>
</dbReference>
<proteinExistence type="predicted"/>
<protein>
    <submittedName>
        <fullName evidence="7">Transmembrane protein 65</fullName>
    </submittedName>
</protein>
<name>A0A9J2Q0G1_ASCLU</name>
<dbReference type="PANTHER" id="PTHR21706">
    <property type="entry name" value="TRANSMEMBRANE PROTEIN 65"/>
    <property type="match status" value="1"/>
</dbReference>
<evidence type="ECO:0000313" key="7">
    <source>
        <dbReference type="WBParaSite" id="ALUE_0001537201-mRNA-1"/>
    </source>
</evidence>
<keyword evidence="3 5" id="KW-1133">Transmembrane helix</keyword>